<dbReference type="Pfam" id="PF00425">
    <property type="entry name" value="Chorismate_bind"/>
    <property type="match status" value="1"/>
</dbReference>
<proteinExistence type="inferred from homology"/>
<dbReference type="Proteomes" id="UP000241639">
    <property type="component" value="Unassembled WGS sequence"/>
</dbReference>
<keyword evidence="8" id="KW-1185">Reference proteome</keyword>
<keyword evidence="4" id="KW-0413">Isomerase</keyword>
<evidence type="ECO:0000256" key="1">
    <source>
        <dbReference type="ARBA" id="ARBA00000799"/>
    </source>
</evidence>
<sequence length="500" mass="55509">MTCFVSSLTPRQGRFSAYGTTVLGESGGIVVSTINQLEHCSGVERAAALARQQRQAVLISRTLRIDAVDPLDFFAAGTDSYGGERGVLADPGEMLTLVGVGVCDRIDVQTSSRSRFTTVEKEWNRRLERLVTEGPFIKGAGPLLMGGFAFDPEQPGSNTWKTHLSASFVLPKYLLTVRKDGCWLTANRWIAPDENETEIARIWEQEQAELLQRASQSLRDKGPATWEVEEVAPQRWKETVRQSAADIRAGILRKVVLARELRLKAAHPFVPEAVLSQLRREQTNNYLFAMERGNSCFVGATPERLVKRDGDQLLSACMASTIRRSEDPDEDRQLKEQLMQDAKNREEHAAVVSMIRAVFQRECESVEIPDAPTLYTVRNMHHLFTPVTGYTRSDTTLLSMVGHLHPTPAMGGFPQADATAMIREREGMDRGWFAGPVGWIDRNGDGEFVVAIRSGVLRDKCAFLFAGCGIVGDSDPESEYEETKIKFQPMLSALKGAGEE</sequence>
<evidence type="ECO:0000256" key="2">
    <source>
        <dbReference type="ARBA" id="ARBA00005297"/>
    </source>
</evidence>
<dbReference type="GO" id="GO:0009697">
    <property type="term" value="P:salicylic acid biosynthetic process"/>
    <property type="evidence" value="ECO:0007669"/>
    <property type="project" value="TreeGrafter"/>
</dbReference>
<name>A0A2T4Z7G3_9BACL</name>
<evidence type="ECO:0000313" key="8">
    <source>
        <dbReference type="Proteomes" id="UP000241639"/>
    </source>
</evidence>
<evidence type="ECO:0000259" key="6">
    <source>
        <dbReference type="Pfam" id="PF00425"/>
    </source>
</evidence>
<gene>
    <name evidence="7" type="ORF">C8J48_0394</name>
</gene>
<dbReference type="InterPro" id="IPR004561">
    <property type="entry name" value="IsoChor_synthase"/>
</dbReference>
<dbReference type="EC" id="5.4.4.2" evidence="3"/>
<dbReference type="InterPro" id="IPR015890">
    <property type="entry name" value="Chorismate_C"/>
</dbReference>
<dbReference type="AlphaFoldDB" id="A0A2T4Z7G3"/>
<reference evidence="7 8" key="1">
    <citation type="submission" date="2018-04" db="EMBL/GenBank/DDBJ databases">
        <title>Genomic Encyclopedia of Archaeal and Bacterial Type Strains, Phase II (KMG-II): from individual species to whole genera.</title>
        <authorList>
            <person name="Goeker M."/>
        </authorList>
    </citation>
    <scope>NUCLEOTIDE SEQUENCE [LARGE SCALE GENOMIC DNA]</scope>
    <source>
        <strain evidence="7 8">DSM 45169</strain>
    </source>
</reference>
<protein>
    <recommendedName>
        <fullName evidence="3">isochorismate synthase</fullName>
        <ecNumber evidence="3">5.4.4.2</ecNumber>
    </recommendedName>
    <alternativeName>
        <fullName evidence="5">Isochorismate mutase</fullName>
    </alternativeName>
</protein>
<organism evidence="7 8">
    <name type="scientific">Desmospora activa DSM 45169</name>
    <dbReference type="NCBI Taxonomy" id="1121389"/>
    <lineage>
        <taxon>Bacteria</taxon>
        <taxon>Bacillati</taxon>
        <taxon>Bacillota</taxon>
        <taxon>Bacilli</taxon>
        <taxon>Bacillales</taxon>
        <taxon>Thermoactinomycetaceae</taxon>
        <taxon>Desmospora</taxon>
    </lineage>
</organism>
<evidence type="ECO:0000256" key="4">
    <source>
        <dbReference type="ARBA" id="ARBA00023235"/>
    </source>
</evidence>
<comment type="catalytic activity">
    <reaction evidence="1">
        <text>chorismate = isochorismate</text>
        <dbReference type="Rhea" id="RHEA:18985"/>
        <dbReference type="ChEBI" id="CHEBI:29748"/>
        <dbReference type="ChEBI" id="CHEBI:29780"/>
        <dbReference type="EC" id="5.4.4.2"/>
    </reaction>
</comment>
<dbReference type="GO" id="GO:0008909">
    <property type="term" value="F:isochorismate synthase activity"/>
    <property type="evidence" value="ECO:0007669"/>
    <property type="project" value="UniProtKB-EC"/>
</dbReference>
<comment type="caution">
    <text evidence="7">The sequence shown here is derived from an EMBL/GenBank/DDBJ whole genome shotgun (WGS) entry which is preliminary data.</text>
</comment>
<evidence type="ECO:0000313" key="7">
    <source>
        <dbReference type="EMBL" id="PTM57831.1"/>
    </source>
</evidence>
<dbReference type="EMBL" id="PZZP01000001">
    <property type="protein sequence ID" value="PTM57831.1"/>
    <property type="molecule type" value="Genomic_DNA"/>
</dbReference>
<dbReference type="NCBIfam" id="TIGR00543">
    <property type="entry name" value="isochor_syn"/>
    <property type="match status" value="1"/>
</dbReference>
<dbReference type="PANTHER" id="PTHR42839">
    <property type="entry name" value="ISOCHORISMATE SYNTHASE ENTC"/>
    <property type="match status" value="1"/>
</dbReference>
<evidence type="ECO:0000256" key="5">
    <source>
        <dbReference type="ARBA" id="ARBA00041564"/>
    </source>
</evidence>
<accession>A0A2T4Z7G3</accession>
<dbReference type="SUPFAM" id="SSF56322">
    <property type="entry name" value="ADC synthase"/>
    <property type="match status" value="1"/>
</dbReference>
<dbReference type="PANTHER" id="PTHR42839:SF1">
    <property type="entry name" value="ISOCHORISMATE SYNTHASE MENF"/>
    <property type="match status" value="1"/>
</dbReference>
<dbReference type="InterPro" id="IPR005801">
    <property type="entry name" value="ADC_synthase"/>
</dbReference>
<feature type="domain" description="Chorismate-utilising enzyme C-terminal" evidence="6">
    <location>
        <begin position="234"/>
        <end position="486"/>
    </location>
</feature>
<dbReference type="Gene3D" id="3.60.120.10">
    <property type="entry name" value="Anthranilate synthase"/>
    <property type="match status" value="1"/>
</dbReference>
<evidence type="ECO:0000256" key="3">
    <source>
        <dbReference type="ARBA" id="ARBA00012824"/>
    </source>
</evidence>
<comment type="similarity">
    <text evidence="2">Belongs to the isochorismate synthase family.</text>
</comment>